<reference evidence="2 3" key="1">
    <citation type="journal article" date="2018" name="IMA Fungus">
        <title>IMA Genome-F 9: Draft genome sequence of Annulohypoxylon stygium, Aspergillus mulundensis, Berkeleyomyces basicola (syn. Thielaviopsis basicola), Ceratocystis smalleyi, two Cercospora beticola strains, Coleophoma cylindrospora, Fusarium fracticaudum, Phialophora cf. hyalina, and Morchella septimelata.</title>
        <authorList>
            <person name="Wingfield B.D."/>
            <person name="Bills G.F."/>
            <person name="Dong Y."/>
            <person name="Huang W."/>
            <person name="Nel W.J."/>
            <person name="Swalarsk-Parry B.S."/>
            <person name="Vaghefi N."/>
            <person name="Wilken P.M."/>
            <person name="An Z."/>
            <person name="de Beer Z.W."/>
            <person name="De Vos L."/>
            <person name="Chen L."/>
            <person name="Duong T.A."/>
            <person name="Gao Y."/>
            <person name="Hammerbacher A."/>
            <person name="Kikkert J.R."/>
            <person name="Li Y."/>
            <person name="Li H."/>
            <person name="Li K."/>
            <person name="Li Q."/>
            <person name="Liu X."/>
            <person name="Ma X."/>
            <person name="Naidoo K."/>
            <person name="Pethybridge S.J."/>
            <person name="Sun J."/>
            <person name="Steenkamp E.T."/>
            <person name="van der Nest M.A."/>
            <person name="van Wyk S."/>
            <person name="Wingfield M.J."/>
            <person name="Xiong C."/>
            <person name="Yue Q."/>
            <person name="Zhang X."/>
        </authorList>
    </citation>
    <scope>NUCLEOTIDE SEQUENCE [LARGE SCALE GENOMIC DNA]</scope>
    <source>
        <strain evidence="2 3">BP5796</strain>
    </source>
</reference>
<dbReference type="Gene3D" id="3.40.50.150">
    <property type="entry name" value="Vaccinia Virus protein VP39"/>
    <property type="match status" value="1"/>
</dbReference>
<protein>
    <submittedName>
        <fullName evidence="2">S-adenosyl-L-methionine-dependent methyltransferase-6</fullName>
    </submittedName>
</protein>
<feature type="compositionally biased region" description="Polar residues" evidence="1">
    <location>
        <begin position="1"/>
        <end position="22"/>
    </location>
</feature>
<dbReference type="Pfam" id="PF13489">
    <property type="entry name" value="Methyltransf_23"/>
    <property type="match status" value="1"/>
</dbReference>
<organism evidence="2 3">
    <name type="scientific">Coleophoma crateriformis</name>
    <dbReference type="NCBI Taxonomy" id="565419"/>
    <lineage>
        <taxon>Eukaryota</taxon>
        <taxon>Fungi</taxon>
        <taxon>Dikarya</taxon>
        <taxon>Ascomycota</taxon>
        <taxon>Pezizomycotina</taxon>
        <taxon>Leotiomycetes</taxon>
        <taxon>Helotiales</taxon>
        <taxon>Dermateaceae</taxon>
        <taxon>Coleophoma</taxon>
    </lineage>
</organism>
<dbReference type="Proteomes" id="UP000256328">
    <property type="component" value="Unassembled WGS sequence"/>
</dbReference>
<proteinExistence type="predicted"/>
<keyword evidence="3" id="KW-1185">Reference proteome</keyword>
<dbReference type="CDD" id="cd02440">
    <property type="entry name" value="AdoMet_MTases"/>
    <property type="match status" value="1"/>
</dbReference>
<sequence length="408" mass="45967">MSSYQSPVPHPNDSTYDSLQNPEHSEQAVVSEENEEPGPERTDTDSTFGGSLLGCDTDTLASYITDYKYENGRQYHSYRDGEYWGPNDEHANELQDLAHHMYLMTLEGRLHLAPIVNPHNILDVGTGTGIWAIEMADAYPSAYVVGTDLSPTQPLFVPPNCAFEIEDCNMEWTYPKNHFDLIHIRELFGCVVDWDDFFQQAFTHTRPGGYVEILEHAVTPVSDDDTVDANHFFTKWGETVIGLGDKFGKSFSIWEESKTRMEQAGFVDVVEERYKWPMNGWPSPQHRTHGDDGGKSWRRLRELGVWNQLRLYDGVEGFMIRLLTTVGGWSYEAAQLFLAEMRINLKDFNTHAYLGVTVVYGRKPGLSRTTSTETGSTETGSTKTGSSGGFTVHPIPKSNFPGSYRGMT</sequence>
<dbReference type="GO" id="GO:0032259">
    <property type="term" value="P:methylation"/>
    <property type="evidence" value="ECO:0007669"/>
    <property type="project" value="UniProtKB-KW"/>
</dbReference>
<evidence type="ECO:0000313" key="3">
    <source>
        <dbReference type="Proteomes" id="UP000256328"/>
    </source>
</evidence>
<feature type="compositionally biased region" description="Low complexity" evidence="1">
    <location>
        <begin position="369"/>
        <end position="385"/>
    </location>
</feature>
<name>A0A3D8T6U8_9HELO</name>
<dbReference type="SUPFAM" id="SSF53335">
    <property type="entry name" value="S-adenosyl-L-methionine-dependent methyltransferases"/>
    <property type="match status" value="1"/>
</dbReference>
<dbReference type="OrthoDB" id="2013972at2759"/>
<dbReference type="PANTHER" id="PTHR43591">
    <property type="entry name" value="METHYLTRANSFERASE"/>
    <property type="match status" value="1"/>
</dbReference>
<dbReference type="PANTHER" id="PTHR43591:SF105">
    <property type="entry name" value="METHYLTRANSFERASE DOMAIN-CONTAINING PROTEIN-RELATED"/>
    <property type="match status" value="1"/>
</dbReference>
<evidence type="ECO:0000256" key="1">
    <source>
        <dbReference type="SAM" id="MobiDB-lite"/>
    </source>
</evidence>
<keyword evidence="2" id="KW-0808">Transferase</keyword>
<dbReference type="AlphaFoldDB" id="A0A3D8T6U8"/>
<evidence type="ECO:0000313" key="2">
    <source>
        <dbReference type="EMBL" id="RDW94273.1"/>
    </source>
</evidence>
<dbReference type="InterPro" id="IPR029063">
    <property type="entry name" value="SAM-dependent_MTases_sf"/>
</dbReference>
<comment type="caution">
    <text evidence="2">The sequence shown here is derived from an EMBL/GenBank/DDBJ whole genome shotgun (WGS) entry which is preliminary data.</text>
</comment>
<dbReference type="EMBL" id="PDLN01000001">
    <property type="protein sequence ID" value="RDW94273.1"/>
    <property type="molecule type" value="Genomic_DNA"/>
</dbReference>
<gene>
    <name evidence="2" type="ORF">BP5796_00036</name>
</gene>
<accession>A0A3D8T6U8</accession>
<feature type="region of interest" description="Disordered" evidence="1">
    <location>
        <begin position="1"/>
        <end position="50"/>
    </location>
</feature>
<dbReference type="GO" id="GO:0008168">
    <property type="term" value="F:methyltransferase activity"/>
    <property type="evidence" value="ECO:0007669"/>
    <property type="project" value="UniProtKB-KW"/>
</dbReference>
<feature type="region of interest" description="Disordered" evidence="1">
    <location>
        <begin position="365"/>
        <end position="392"/>
    </location>
</feature>
<keyword evidence="2" id="KW-0489">Methyltransferase</keyword>